<dbReference type="SUPFAM" id="SSF52540">
    <property type="entry name" value="P-loop containing nucleoside triphosphate hydrolases"/>
    <property type="match status" value="1"/>
</dbReference>
<dbReference type="InterPro" id="IPR001611">
    <property type="entry name" value="Leu-rich_rpt"/>
</dbReference>
<dbReference type="InterPro" id="IPR050216">
    <property type="entry name" value="LRR_domain-containing"/>
</dbReference>
<dbReference type="Gene3D" id="3.80.10.10">
    <property type="entry name" value="Ribonuclease Inhibitor"/>
    <property type="match status" value="1"/>
</dbReference>
<dbReference type="Proteomes" id="UP000663855">
    <property type="component" value="Unassembled WGS sequence"/>
</dbReference>
<evidence type="ECO:0000256" key="2">
    <source>
        <dbReference type="ARBA" id="ARBA00022737"/>
    </source>
</evidence>
<dbReference type="EMBL" id="CAJOBJ010002161">
    <property type="protein sequence ID" value="CAF3913682.1"/>
    <property type="molecule type" value="Genomic_DNA"/>
</dbReference>
<evidence type="ECO:0000313" key="5">
    <source>
        <dbReference type="EMBL" id="CAF3913682.1"/>
    </source>
</evidence>
<dbReference type="EMBL" id="CAJOBH010004147">
    <property type="protein sequence ID" value="CAF3979483.1"/>
    <property type="molecule type" value="Genomic_DNA"/>
</dbReference>
<dbReference type="EMBL" id="CAJNOV010011686">
    <property type="protein sequence ID" value="CAF1457545.1"/>
    <property type="molecule type" value="Genomic_DNA"/>
</dbReference>
<evidence type="ECO:0000313" key="6">
    <source>
        <dbReference type="EMBL" id="CAF3979483.1"/>
    </source>
</evidence>
<dbReference type="InterPro" id="IPR032675">
    <property type="entry name" value="LRR_dom_sf"/>
</dbReference>
<dbReference type="InterPro" id="IPR027417">
    <property type="entry name" value="P-loop_NTPase"/>
</dbReference>
<dbReference type="InterPro" id="IPR003591">
    <property type="entry name" value="Leu-rich_rpt_typical-subtyp"/>
</dbReference>
<dbReference type="PANTHER" id="PTHR48051">
    <property type="match status" value="1"/>
</dbReference>
<dbReference type="GO" id="GO:0009966">
    <property type="term" value="P:regulation of signal transduction"/>
    <property type="evidence" value="ECO:0007669"/>
    <property type="project" value="UniProtKB-ARBA"/>
</dbReference>
<organism evidence="4 7">
    <name type="scientific">Rotaria magnacalcarata</name>
    <dbReference type="NCBI Taxonomy" id="392030"/>
    <lineage>
        <taxon>Eukaryota</taxon>
        <taxon>Metazoa</taxon>
        <taxon>Spiralia</taxon>
        <taxon>Gnathifera</taxon>
        <taxon>Rotifera</taxon>
        <taxon>Eurotatoria</taxon>
        <taxon>Bdelloidea</taxon>
        <taxon>Philodinida</taxon>
        <taxon>Philodinidae</taxon>
        <taxon>Rotaria</taxon>
    </lineage>
</organism>
<evidence type="ECO:0000256" key="1">
    <source>
        <dbReference type="ARBA" id="ARBA00022614"/>
    </source>
</evidence>
<evidence type="ECO:0000313" key="3">
    <source>
        <dbReference type="EMBL" id="CAF1457545.1"/>
    </source>
</evidence>
<keyword evidence="2" id="KW-0677">Repeat</keyword>
<dbReference type="AlphaFoldDB" id="A0A815QVE4"/>
<dbReference type="Proteomes" id="UP000681967">
    <property type="component" value="Unassembled WGS sequence"/>
</dbReference>
<proteinExistence type="predicted"/>
<dbReference type="Proteomes" id="UP000663834">
    <property type="component" value="Unassembled WGS sequence"/>
</dbReference>
<dbReference type="Proteomes" id="UP000681720">
    <property type="component" value="Unassembled WGS sequence"/>
</dbReference>
<sequence length="1041" mass="122294">MATNNDDLFTETSNPILFIRAGTTGVRHLLPIRLSDVNYNDNLFCRSISHLRFHVPTNQLSSNIETIQNICSSVQTLEYFDISQNELNNLPIEIALLNHLHILICSHNNLMTISDTFEKLHSLKQFDLSFNRFKTLPNVISKLKYLVRLNCEHNSIKIISIDLLKLKCLKVLILDHNQIETLDNIDFSQLRRLEYIHIAHNQLIKFPRNLHRLIYLKNVNLSYNRLTYFPVELLLINTLDVLNLSHNLFTQLPTLIDAYRRTTLMFSIDLSFNQLTKIYDYLLLISSKLDLSNNRIQSIPNNLMKILYYNTIKTRELKLHHNPFVYPTISSEILNEENATSRNMLPIIRSSFDEQQMNEPIRQGFKIYITGCKNSGKSSLAYCLEEHRPLIEDEKDPRLVNILQFPFYYESDNEYSHSETKSLTSSLKQSHFDIDLQIQKTLSRKSGFLTFISPPSSTIMESKKPIPLSIFDFNGSSEHYEQMSIFIDTNAVHLICIHAVDFDKQTPKTIEEIFQDNFDITSYPIVKQLFQILQILCEKITKTSALLIIPIVTCIDLYNKQSIYEKNQLLDKINRFFKFFLESRNNRIKHEIELINRLPIISPSLSDRLKTYTSLLDLNIEIEFCQSVSSLTYEGMDELNQKIQYCIATQNTLFSHVNRILPTLWAETNRYIESLVDQLPVPYVRWESFTSHINRKYGLSDVLHDITMSLSDQGKILVLNEIGTSNRIVFLRPLWLGDLLSELFHNSNSYESTTFQSYRKEYHEYGRLHYDFNHLLWNRVLHKKDYFYPVWNVLMRYLLIAYPKLDRKQLNSFLNSEEMKFDHIIVPYYLPSISLKEHEQEKKRFFKQLTNKVNVCYRSATLSLGCFHRYSVLALLKSDVMYIKHWNDFIVGEHKEKQVKFIIETNHHTYINFYCGTNVMEKPFDNMWHVLMCLLNLFEEMFKVLAPGSQFTRLACCPYCHKYSFMGEWTTPKELQGLKIKICSSCGQNVDTNYLIQPNENKRRNEELLKKIRERNAKTKKNANVTLSTTTDATYLCLPSI</sequence>
<gene>
    <name evidence="6" type="ORF">BYL167_LOCUS12531</name>
    <name evidence="3" type="ORF">CJN711_LOCUS24923</name>
    <name evidence="5" type="ORF">GIL414_LOCUS7202</name>
    <name evidence="4" type="ORF">KQP761_LOCUS12846</name>
</gene>
<accession>A0A815QVE4</accession>
<keyword evidence="1" id="KW-0433">Leucine-rich repeat</keyword>
<dbReference type="Pfam" id="PF13855">
    <property type="entry name" value="LRR_8"/>
    <property type="match status" value="1"/>
</dbReference>
<dbReference type="PANTHER" id="PTHR48051:SF1">
    <property type="entry name" value="RAS SUPPRESSOR PROTEIN 1"/>
    <property type="match status" value="1"/>
</dbReference>
<reference evidence="4" key="1">
    <citation type="submission" date="2021-02" db="EMBL/GenBank/DDBJ databases">
        <authorList>
            <person name="Nowell W R."/>
        </authorList>
    </citation>
    <scope>NUCLEOTIDE SEQUENCE</scope>
</reference>
<dbReference type="SUPFAM" id="SSF52058">
    <property type="entry name" value="L domain-like"/>
    <property type="match status" value="1"/>
</dbReference>
<dbReference type="SMART" id="SM00369">
    <property type="entry name" value="LRR_TYP"/>
    <property type="match status" value="6"/>
</dbReference>
<comment type="caution">
    <text evidence="4">The sequence shown here is derived from an EMBL/GenBank/DDBJ whole genome shotgun (WGS) entry which is preliminary data.</text>
</comment>
<name>A0A815QVE4_9BILA</name>
<dbReference type="PROSITE" id="PS51450">
    <property type="entry name" value="LRR"/>
    <property type="match status" value="2"/>
</dbReference>
<dbReference type="EMBL" id="CAJNOW010005888">
    <property type="protein sequence ID" value="CAF1467035.1"/>
    <property type="molecule type" value="Genomic_DNA"/>
</dbReference>
<protein>
    <submittedName>
        <fullName evidence="4">Uncharacterized protein</fullName>
    </submittedName>
</protein>
<dbReference type="GO" id="GO:0005737">
    <property type="term" value="C:cytoplasm"/>
    <property type="evidence" value="ECO:0007669"/>
    <property type="project" value="TreeGrafter"/>
</dbReference>
<dbReference type="Gene3D" id="3.40.50.300">
    <property type="entry name" value="P-loop containing nucleotide triphosphate hydrolases"/>
    <property type="match status" value="1"/>
</dbReference>
<dbReference type="OrthoDB" id="676979at2759"/>
<dbReference type="SMART" id="SM00364">
    <property type="entry name" value="LRR_BAC"/>
    <property type="match status" value="5"/>
</dbReference>
<evidence type="ECO:0000313" key="4">
    <source>
        <dbReference type="EMBL" id="CAF1467035.1"/>
    </source>
</evidence>
<evidence type="ECO:0000313" key="7">
    <source>
        <dbReference type="Proteomes" id="UP000663834"/>
    </source>
</evidence>